<dbReference type="AlphaFoldDB" id="G3GVL6"/>
<evidence type="ECO:0000256" key="3">
    <source>
        <dbReference type="ARBA" id="ARBA00022574"/>
    </source>
</evidence>
<dbReference type="SMART" id="SM00320">
    <property type="entry name" value="WD40"/>
    <property type="match status" value="3"/>
</dbReference>
<feature type="transmembrane region" description="Helical" evidence="9">
    <location>
        <begin position="617"/>
        <end position="636"/>
    </location>
</feature>
<evidence type="ECO:0000256" key="6">
    <source>
        <dbReference type="ARBA" id="ARBA00022989"/>
    </source>
</evidence>
<name>G3GVL6_CRIGR</name>
<evidence type="ECO:0000256" key="4">
    <source>
        <dbReference type="ARBA" id="ARBA00022692"/>
    </source>
</evidence>
<evidence type="ECO:0000256" key="9">
    <source>
        <dbReference type="SAM" id="Phobius"/>
    </source>
</evidence>
<dbReference type="InterPro" id="IPR001810">
    <property type="entry name" value="F-box_dom"/>
</dbReference>
<dbReference type="Pfam" id="PF05832">
    <property type="entry name" value="DUF846"/>
    <property type="match status" value="2"/>
</dbReference>
<dbReference type="InterPro" id="IPR036322">
    <property type="entry name" value="WD40_repeat_dom_sf"/>
</dbReference>
<keyword evidence="5" id="KW-0677">Repeat</keyword>
<keyword evidence="7 9" id="KW-0472">Membrane</keyword>
<evidence type="ECO:0000256" key="5">
    <source>
        <dbReference type="ARBA" id="ARBA00022737"/>
    </source>
</evidence>
<dbReference type="EMBL" id="JH000040">
    <property type="protein sequence ID" value="EGW01312.1"/>
    <property type="molecule type" value="Genomic_DNA"/>
</dbReference>
<dbReference type="CDD" id="cd22136">
    <property type="entry name" value="F-box_FBXW10"/>
    <property type="match status" value="1"/>
</dbReference>
<keyword evidence="6 9" id="KW-1133">Transmembrane helix</keyword>
<comment type="subcellular location">
    <subcellularLocation>
        <location evidence="1">Membrane</location>
        <topology evidence="1">Multi-pass membrane protein</topology>
    </subcellularLocation>
</comment>
<dbReference type="InterPro" id="IPR051075">
    <property type="entry name" value="SCF_subunit_WD-repeat"/>
</dbReference>
<dbReference type="SUPFAM" id="SSF50978">
    <property type="entry name" value="WD40 repeat-like"/>
    <property type="match status" value="1"/>
</dbReference>
<dbReference type="Proteomes" id="UP000001075">
    <property type="component" value="Unassembled WGS sequence"/>
</dbReference>
<dbReference type="PANTHER" id="PTHR19872">
    <property type="entry name" value="UBIQUITIN LIGASE SPECIFICITY FACTOR/HREP PROTEIN"/>
    <property type="match status" value="1"/>
</dbReference>
<evidence type="ECO:0000256" key="7">
    <source>
        <dbReference type="ARBA" id="ARBA00023136"/>
    </source>
</evidence>
<dbReference type="Gene3D" id="1.20.1280.50">
    <property type="match status" value="1"/>
</dbReference>
<dbReference type="InterPro" id="IPR001680">
    <property type="entry name" value="WD40_rpt"/>
</dbReference>
<dbReference type="InterPro" id="IPR036047">
    <property type="entry name" value="F-box-like_dom_sf"/>
</dbReference>
<feature type="transmembrane region" description="Helical" evidence="9">
    <location>
        <begin position="656"/>
        <end position="675"/>
    </location>
</feature>
<dbReference type="SUPFAM" id="SSF81383">
    <property type="entry name" value="F-box domain"/>
    <property type="match status" value="1"/>
</dbReference>
<dbReference type="PANTHER" id="PTHR19872:SF7">
    <property type="entry name" value="F-BOX AND WD REPEAT DOMAIN CONTAINING PROTEIN 10B-RELATED"/>
    <property type="match status" value="1"/>
</dbReference>
<dbReference type="InterPro" id="IPR015943">
    <property type="entry name" value="WD40/YVTN_repeat-like_dom_sf"/>
</dbReference>
<keyword evidence="3 8" id="KW-0853">WD repeat</keyword>
<feature type="repeat" description="WD" evidence="8">
    <location>
        <begin position="328"/>
        <end position="367"/>
    </location>
</feature>
<comment type="similarity">
    <text evidence="2">Belongs to the TVP23 family.</text>
</comment>
<sequence>MEPRIKQAPFFRCESGLDWVPVCQKCETCVLAWKIFATKEWFRRVSDISQRRFLVSILGQLNSLYLLRYFQNILQTTQGKDFIYNRSRIKYSRKEGKEEKIVKSSLTQMLDETVEQKMKEILYWFGNSTHRTKANYTLLLLQMCDTKLLLTAANVIRVLFLKEWNNIAEEKGKSSLQCISELNKQLSGKAGISKLEDDPCNLLLSLDDIQALSSGSSKYRDFIRYLPLHLSKYILRMLDKNSLTRCAFVSQHWAALTQQVKMDLSMQSFLQNQISLLQNDYNLWTAYQNQETQLVQMEERNVFCGTYNIRILSDTYWDMTTGSCIRIFYGHQGTITCLDLYKNRLASGARDGQVKEWDIETGKCLKTFKHKDAVLAVKISETYIVSSCERGIVRVWHAVTAQLLKVSSQEVLQVSLLYLRVISACGDGKIRIYNFLNGNCLKVIKVDARGDPVLSFFYQGNRMVVQTDSNILLFQFENVKWQYSSDRGKTKKMKDKEEEKEEISLADVHSKSSTQVHSLRDSVSSKQTMTQEFILNKTQKTRVHLKPHKKLSSVELGVEDLQDSNDDTEDVSLFDAEEETTNRPRKSKIRHPVASFFHLFFRVSAVVVYLLCELLSSSFIACMVTIILLLSCDFWAVKSTPQDNKTVSEAESRIFWLGLIACPILWVIFAFSALFSFRVKWLAVVIMGVVLQGANLYGYIRCKVGSKKNLTSMATSYLGKQFLKQVRVF</sequence>
<feature type="domain" description="F-box" evidence="10">
    <location>
        <begin position="226"/>
        <end position="258"/>
    </location>
</feature>
<accession>G3GVL6</accession>
<dbReference type="Pfam" id="PF00646">
    <property type="entry name" value="F-box"/>
    <property type="match status" value="1"/>
</dbReference>
<proteinExistence type="inferred from homology"/>
<keyword evidence="4 9" id="KW-0812">Transmembrane</keyword>
<evidence type="ECO:0000256" key="1">
    <source>
        <dbReference type="ARBA" id="ARBA00004141"/>
    </source>
</evidence>
<dbReference type="InParanoid" id="G3GVL6"/>
<dbReference type="InterPro" id="IPR008564">
    <property type="entry name" value="TVP23-like"/>
</dbReference>
<dbReference type="Pfam" id="PF00400">
    <property type="entry name" value="WD40"/>
    <property type="match status" value="2"/>
</dbReference>
<dbReference type="STRING" id="10029.G3GVL6"/>
<reference evidence="12" key="1">
    <citation type="journal article" date="2011" name="Nat. Biotechnol.">
        <title>The genomic sequence of the Chinese hamster ovary (CHO)-K1 cell line.</title>
        <authorList>
            <person name="Xu X."/>
            <person name="Nagarajan H."/>
            <person name="Lewis N.E."/>
            <person name="Pan S."/>
            <person name="Cai Z."/>
            <person name="Liu X."/>
            <person name="Chen W."/>
            <person name="Xie M."/>
            <person name="Wang W."/>
            <person name="Hammond S."/>
            <person name="Andersen M.R."/>
            <person name="Neff N."/>
            <person name="Passarelli B."/>
            <person name="Koh W."/>
            <person name="Fan H.C."/>
            <person name="Wang J."/>
            <person name="Gui Y."/>
            <person name="Lee K.H."/>
            <person name="Betenbaugh M.J."/>
            <person name="Quake S.R."/>
            <person name="Famili I."/>
            <person name="Palsson B.O."/>
            <person name="Wang J."/>
        </authorList>
    </citation>
    <scope>NUCLEOTIDE SEQUENCE [LARGE SCALE GENOMIC DNA]</scope>
    <source>
        <strain evidence="12">CHO K1 cell line</strain>
    </source>
</reference>
<feature type="transmembrane region" description="Helical" evidence="9">
    <location>
        <begin position="681"/>
        <end position="700"/>
    </location>
</feature>
<dbReference type="PROSITE" id="PS50294">
    <property type="entry name" value="WD_REPEATS_REGION"/>
    <property type="match status" value="1"/>
</dbReference>
<evidence type="ECO:0000313" key="11">
    <source>
        <dbReference type="EMBL" id="EGW01312.1"/>
    </source>
</evidence>
<dbReference type="Gene3D" id="2.130.10.10">
    <property type="entry name" value="YVTN repeat-like/Quinoprotein amine dehydrogenase"/>
    <property type="match status" value="1"/>
</dbReference>
<evidence type="ECO:0000256" key="2">
    <source>
        <dbReference type="ARBA" id="ARBA00005467"/>
    </source>
</evidence>
<dbReference type="GO" id="GO:0016020">
    <property type="term" value="C:membrane"/>
    <property type="evidence" value="ECO:0007669"/>
    <property type="project" value="UniProtKB-SubCell"/>
</dbReference>
<dbReference type="PROSITE" id="PS50082">
    <property type="entry name" value="WD_REPEATS_2"/>
    <property type="match status" value="1"/>
</dbReference>
<evidence type="ECO:0000256" key="8">
    <source>
        <dbReference type="PROSITE-ProRule" id="PRU00221"/>
    </source>
</evidence>
<evidence type="ECO:0000313" key="12">
    <source>
        <dbReference type="Proteomes" id="UP000001075"/>
    </source>
</evidence>
<gene>
    <name evidence="11" type="ORF">I79_001758</name>
</gene>
<protein>
    <submittedName>
        <fullName evidence="11">F-box/WD repeat-containing protein 10</fullName>
    </submittedName>
</protein>
<evidence type="ECO:0000259" key="10">
    <source>
        <dbReference type="Pfam" id="PF00646"/>
    </source>
</evidence>
<organism evidence="11 12">
    <name type="scientific">Cricetulus griseus</name>
    <name type="common">Chinese hamster</name>
    <name type="synonym">Cricetulus barabensis griseus</name>
    <dbReference type="NCBI Taxonomy" id="10029"/>
    <lineage>
        <taxon>Eukaryota</taxon>
        <taxon>Metazoa</taxon>
        <taxon>Chordata</taxon>
        <taxon>Craniata</taxon>
        <taxon>Vertebrata</taxon>
        <taxon>Euteleostomi</taxon>
        <taxon>Mammalia</taxon>
        <taxon>Eutheria</taxon>
        <taxon>Euarchontoglires</taxon>
        <taxon>Glires</taxon>
        <taxon>Rodentia</taxon>
        <taxon>Myomorpha</taxon>
        <taxon>Muroidea</taxon>
        <taxon>Cricetidae</taxon>
        <taxon>Cricetinae</taxon>
        <taxon>Cricetulus</taxon>
    </lineage>
</organism>